<dbReference type="PANTHER" id="PTHR31136:SF5">
    <property type="entry name" value="2-OXOADIPATE DIOXYGENASE_DECARBOXYLASE, CHLOROPLASTIC"/>
    <property type="match status" value="1"/>
</dbReference>
<dbReference type="SMART" id="SM01150">
    <property type="entry name" value="DUF1338"/>
    <property type="match status" value="1"/>
</dbReference>
<evidence type="ECO:0000256" key="2">
    <source>
        <dbReference type="ARBA" id="ARBA00022964"/>
    </source>
</evidence>
<dbReference type="Gene3D" id="3.10.180.50">
    <property type="match status" value="1"/>
</dbReference>
<evidence type="ECO:0000256" key="6">
    <source>
        <dbReference type="ARBA" id="ARBA00035023"/>
    </source>
</evidence>
<evidence type="ECO:0000256" key="5">
    <source>
        <dbReference type="ARBA" id="ARBA00035013"/>
    </source>
</evidence>
<evidence type="ECO:0000256" key="7">
    <source>
        <dbReference type="ARBA" id="ARBA00035045"/>
    </source>
</evidence>
<dbReference type="RefSeq" id="WP_126518172.1">
    <property type="nucleotide sequence ID" value="NZ_RXNU01000001.1"/>
</dbReference>
<dbReference type="Proteomes" id="UP000267448">
    <property type="component" value="Unassembled WGS sequence"/>
</dbReference>
<evidence type="ECO:0000256" key="4">
    <source>
        <dbReference type="ARBA" id="ARBA00023004"/>
    </source>
</evidence>
<keyword evidence="3" id="KW-0560">Oxidoreductase</keyword>
<dbReference type="OrthoDB" id="506370at2"/>
<comment type="caution">
    <text evidence="8">The sequence shown here is derived from an EMBL/GenBank/DDBJ whole genome shotgun (WGS) entry which is preliminary data.</text>
</comment>
<dbReference type="PANTHER" id="PTHR31136">
    <property type="entry name" value="DUF1338 DOMAIN-CONTAINING PROTEIN"/>
    <property type="match status" value="1"/>
</dbReference>
<accession>A0A3S0KZ20</accession>
<evidence type="ECO:0000313" key="8">
    <source>
        <dbReference type="EMBL" id="RTR40710.1"/>
    </source>
</evidence>
<organism evidence="8 9">
    <name type="scientific">Shewanella canadensis</name>
    <dbReference type="NCBI Taxonomy" id="271096"/>
    <lineage>
        <taxon>Bacteria</taxon>
        <taxon>Pseudomonadati</taxon>
        <taxon>Pseudomonadota</taxon>
        <taxon>Gammaproteobacteria</taxon>
        <taxon>Alteromonadales</taxon>
        <taxon>Shewanellaceae</taxon>
        <taxon>Shewanella</taxon>
    </lineage>
</organism>
<keyword evidence="4" id="KW-0408">Iron</keyword>
<proteinExistence type="inferred from homology"/>
<dbReference type="EMBL" id="RXNU01000001">
    <property type="protein sequence ID" value="RTR40710.1"/>
    <property type="molecule type" value="Genomic_DNA"/>
</dbReference>
<gene>
    <name evidence="8" type="ORF">EKG38_02000</name>
</gene>
<sequence length="265" mass="29388">MHTDINKLFGSLWNDYVEMTPSAAKVHQLLSKGDTIINDHIALRTFNIEKVNLAVLSAHFEALGYVDCGDYNFEAKKLKAKHFEHPDATQPKVFISELLVEEFSGELQTIIKGLVAQIEESATTADNFLYSGRHWELDYPTYEALLAESEYAAWVAAFGYRANHFTVSINHLPGYTSILDVNETLKRGGFALNSAGGEVKGSAEVLLEQSSTMADKIEVSFKGSQKEIPSCFYEFALRYPKSDGKLYTGFVAASADKIFESTNAS</sequence>
<evidence type="ECO:0000256" key="1">
    <source>
        <dbReference type="ARBA" id="ARBA00001954"/>
    </source>
</evidence>
<protein>
    <recommendedName>
        <fullName evidence="6">2-oxoadipate dioxygenase/decarboxylase</fullName>
        <ecNumber evidence="6">1.13.11.93</ecNumber>
    </recommendedName>
    <alternativeName>
        <fullName evidence="7">2-hydroxyglutarate synthase</fullName>
    </alternativeName>
</protein>
<evidence type="ECO:0000313" key="9">
    <source>
        <dbReference type="Proteomes" id="UP000267448"/>
    </source>
</evidence>
<dbReference type="InterPro" id="IPR009770">
    <property type="entry name" value="HGLS"/>
</dbReference>
<dbReference type="GO" id="GO:0051213">
    <property type="term" value="F:dioxygenase activity"/>
    <property type="evidence" value="ECO:0007669"/>
    <property type="project" value="UniProtKB-KW"/>
</dbReference>
<name>A0A3S0KZ20_9GAMM</name>
<dbReference type="CDD" id="cd16350">
    <property type="entry name" value="VOC_like"/>
    <property type="match status" value="1"/>
</dbReference>
<dbReference type="EC" id="1.13.11.93" evidence="6"/>
<comment type="cofactor">
    <cofactor evidence="1">
        <name>Fe(2+)</name>
        <dbReference type="ChEBI" id="CHEBI:29033"/>
    </cofactor>
</comment>
<reference evidence="8 9" key="1">
    <citation type="submission" date="2018-12" db="EMBL/GenBank/DDBJ databases">
        <authorList>
            <person name="Yu L."/>
        </authorList>
    </citation>
    <scope>NUCLEOTIDE SEQUENCE [LARGE SCALE GENOMIC DNA]</scope>
    <source>
        <strain evidence="8 9">HAW-EB2</strain>
    </source>
</reference>
<keyword evidence="9" id="KW-1185">Reference proteome</keyword>
<evidence type="ECO:0000256" key="3">
    <source>
        <dbReference type="ARBA" id="ARBA00023002"/>
    </source>
</evidence>
<keyword evidence="2" id="KW-0223">Dioxygenase</keyword>
<dbReference type="Pfam" id="PF07063">
    <property type="entry name" value="HGLS"/>
    <property type="match status" value="1"/>
</dbReference>
<dbReference type="AlphaFoldDB" id="A0A3S0KZ20"/>
<comment type="similarity">
    <text evidence="5">Belongs to the 2-oxoadipate dioxygenase/decarboxylase family.</text>
</comment>